<evidence type="ECO:0000256" key="16">
    <source>
        <dbReference type="SAM" id="Phobius"/>
    </source>
</evidence>
<keyword evidence="6" id="KW-0679">Respiratory chain</keyword>
<comment type="similarity">
    <text evidence="2">Belongs to the complex I subunit 6 family.</text>
</comment>
<dbReference type="InterPro" id="IPR050269">
    <property type="entry name" value="ComplexI_Subunit6"/>
</dbReference>
<evidence type="ECO:0000256" key="9">
    <source>
        <dbReference type="ARBA" id="ARBA00022982"/>
    </source>
</evidence>
<keyword evidence="7 16" id="KW-0812">Transmembrane</keyword>
<name>Q06RF6_9MYRI</name>
<evidence type="ECO:0000256" key="5">
    <source>
        <dbReference type="ARBA" id="ARBA00022448"/>
    </source>
</evidence>
<evidence type="ECO:0000256" key="14">
    <source>
        <dbReference type="ARBA" id="ARBA00031019"/>
    </source>
</evidence>
<evidence type="ECO:0000256" key="11">
    <source>
        <dbReference type="ARBA" id="ARBA00023027"/>
    </source>
</evidence>
<feature type="transmembrane region" description="Helical" evidence="16">
    <location>
        <begin position="21"/>
        <end position="41"/>
    </location>
</feature>
<dbReference type="GeneID" id="4363489"/>
<proteinExistence type="inferred from homology"/>
<evidence type="ECO:0000256" key="15">
    <source>
        <dbReference type="ARBA" id="ARBA00049551"/>
    </source>
</evidence>
<comment type="subcellular location">
    <subcellularLocation>
        <location evidence="1">Mitochondrion membrane</location>
        <topology evidence="1">Multi-pass membrane protein</topology>
    </subcellularLocation>
</comment>
<evidence type="ECO:0000256" key="3">
    <source>
        <dbReference type="ARBA" id="ARBA00012944"/>
    </source>
</evidence>
<evidence type="ECO:0000256" key="13">
    <source>
        <dbReference type="ARBA" id="ARBA00023136"/>
    </source>
</evidence>
<dbReference type="CTD" id="4541"/>
<evidence type="ECO:0000256" key="2">
    <source>
        <dbReference type="ARBA" id="ARBA00005698"/>
    </source>
</evidence>
<dbReference type="PANTHER" id="PTHR11435">
    <property type="entry name" value="NADH UBIQUINONE OXIDOREDUCTASE SUBUNIT ND6"/>
    <property type="match status" value="1"/>
</dbReference>
<keyword evidence="10 16" id="KW-1133">Transmembrane helix</keyword>
<accession>Q06RF6</accession>
<protein>
    <recommendedName>
        <fullName evidence="4">NADH-ubiquinone oxidoreductase chain 6</fullName>
        <ecNumber evidence="3">7.1.1.2</ecNumber>
    </recommendedName>
    <alternativeName>
        <fullName evidence="14">NADH dehydrogenase subunit 6</fullName>
    </alternativeName>
</protein>
<dbReference type="GO" id="GO:0008137">
    <property type="term" value="F:NADH dehydrogenase (ubiquinone) activity"/>
    <property type="evidence" value="ECO:0007669"/>
    <property type="project" value="UniProtKB-EC"/>
</dbReference>
<keyword evidence="9" id="KW-0249">Electron transport</keyword>
<feature type="transmembrane region" description="Helical" evidence="16">
    <location>
        <begin position="117"/>
        <end position="138"/>
    </location>
</feature>
<keyword evidence="12 17" id="KW-0496">Mitochondrion</keyword>
<evidence type="ECO:0000256" key="8">
    <source>
        <dbReference type="ARBA" id="ARBA00022967"/>
    </source>
</evidence>
<evidence type="ECO:0000256" key="6">
    <source>
        <dbReference type="ARBA" id="ARBA00022660"/>
    </source>
</evidence>
<evidence type="ECO:0000256" key="7">
    <source>
        <dbReference type="ARBA" id="ARBA00022692"/>
    </source>
</evidence>
<dbReference type="RefSeq" id="YP_784043.1">
    <property type="nucleotide sequence ID" value="NC_008453.1"/>
</dbReference>
<evidence type="ECO:0000256" key="1">
    <source>
        <dbReference type="ARBA" id="ARBA00004225"/>
    </source>
</evidence>
<dbReference type="EC" id="7.1.1.2" evidence="3"/>
<keyword evidence="5" id="KW-0813">Transport</keyword>
<keyword evidence="13 16" id="KW-0472">Membrane</keyword>
<evidence type="ECO:0000256" key="10">
    <source>
        <dbReference type="ARBA" id="ARBA00022989"/>
    </source>
</evidence>
<feature type="transmembrane region" description="Helical" evidence="16">
    <location>
        <begin position="47"/>
        <end position="67"/>
    </location>
</feature>
<gene>
    <name evidence="17" type="primary">ND6</name>
</gene>
<dbReference type="GO" id="GO:0031966">
    <property type="term" value="C:mitochondrial membrane"/>
    <property type="evidence" value="ECO:0007669"/>
    <property type="project" value="UniProtKB-SubCell"/>
</dbReference>
<feature type="transmembrane region" description="Helical" evidence="16">
    <location>
        <begin position="79"/>
        <end position="97"/>
    </location>
</feature>
<evidence type="ECO:0000256" key="4">
    <source>
        <dbReference type="ARBA" id="ARBA00021095"/>
    </source>
</evidence>
<dbReference type="AlphaFoldDB" id="Q06RF6"/>
<keyword evidence="11" id="KW-0520">NAD</keyword>
<comment type="catalytic activity">
    <reaction evidence="15">
        <text>a ubiquinone + NADH + 5 H(+)(in) = a ubiquinol + NAD(+) + 4 H(+)(out)</text>
        <dbReference type="Rhea" id="RHEA:29091"/>
        <dbReference type="Rhea" id="RHEA-COMP:9565"/>
        <dbReference type="Rhea" id="RHEA-COMP:9566"/>
        <dbReference type="ChEBI" id="CHEBI:15378"/>
        <dbReference type="ChEBI" id="CHEBI:16389"/>
        <dbReference type="ChEBI" id="CHEBI:17976"/>
        <dbReference type="ChEBI" id="CHEBI:57540"/>
        <dbReference type="ChEBI" id="CHEBI:57945"/>
        <dbReference type="EC" id="7.1.1.2"/>
    </reaction>
</comment>
<sequence length="150" mass="17156">MILSLILVFFSALIMKIKHPVPMGITLILSTFFTALISLFFMNSPWFSYILFLITIGGVLILFLYMTSLISSEEFPMKNVLFSFLLMLTFVLLSTPITSNNSFYSNKSMFFMFSSYSISMVIFLALYLLMALIIVVFITKTNKGPLRFNP</sequence>
<organism evidence="17">
    <name type="scientific">Scutigerella causeyae</name>
    <dbReference type="NCBI Taxonomy" id="388540"/>
    <lineage>
        <taxon>Eukaryota</taxon>
        <taxon>Metazoa</taxon>
        <taxon>Ecdysozoa</taxon>
        <taxon>Arthropoda</taxon>
        <taxon>Myriapoda</taxon>
        <taxon>Symphyla</taxon>
        <taxon>Scutigerellidae</taxon>
        <taxon>Scutigerella</taxon>
    </lineage>
</organism>
<dbReference type="PANTHER" id="PTHR11435:SF1">
    <property type="entry name" value="NADH-UBIQUINONE OXIDOREDUCTASE CHAIN 6"/>
    <property type="match status" value="1"/>
</dbReference>
<keyword evidence="8" id="KW-1278">Translocase</keyword>
<evidence type="ECO:0000313" key="17">
    <source>
        <dbReference type="EMBL" id="ABF93311.1"/>
    </source>
</evidence>
<reference evidence="17" key="1">
    <citation type="journal article" date="2007" name="Mol. Phylogenet. Evol.">
        <title>The complete mitochondrial genome of Scutigerella causeyae (Myriapoda: Symphyla) and the phylogenetic position of Symphyla.</title>
        <authorList>
            <person name="Podsiadlowski L."/>
            <person name="Kohlhagen H."/>
            <person name="Koch M."/>
        </authorList>
    </citation>
    <scope>NUCLEOTIDE SEQUENCE</scope>
</reference>
<geneLocation type="mitochondrion" evidence="17"/>
<dbReference type="EMBL" id="DQ666065">
    <property type="protein sequence ID" value="ABF93311.1"/>
    <property type="molecule type" value="Genomic_DNA"/>
</dbReference>
<evidence type="ECO:0000256" key="12">
    <source>
        <dbReference type="ARBA" id="ARBA00023128"/>
    </source>
</evidence>